<organism evidence="2 3">
    <name type="scientific">Musa troglodytarum</name>
    <name type="common">fe'i banana</name>
    <dbReference type="NCBI Taxonomy" id="320322"/>
    <lineage>
        <taxon>Eukaryota</taxon>
        <taxon>Viridiplantae</taxon>
        <taxon>Streptophyta</taxon>
        <taxon>Embryophyta</taxon>
        <taxon>Tracheophyta</taxon>
        <taxon>Spermatophyta</taxon>
        <taxon>Magnoliopsida</taxon>
        <taxon>Liliopsida</taxon>
        <taxon>Zingiberales</taxon>
        <taxon>Musaceae</taxon>
        <taxon>Musa</taxon>
    </lineage>
</organism>
<proteinExistence type="predicted"/>
<dbReference type="AlphaFoldDB" id="A0A9E7I3K4"/>
<feature type="region of interest" description="Disordered" evidence="1">
    <location>
        <begin position="90"/>
        <end position="112"/>
    </location>
</feature>
<accession>A0A9E7I3K4</accession>
<dbReference type="EMBL" id="CP097510">
    <property type="protein sequence ID" value="URE42032.1"/>
    <property type="molecule type" value="Genomic_DNA"/>
</dbReference>
<keyword evidence="3" id="KW-1185">Reference proteome</keyword>
<gene>
    <name evidence="2" type="ORF">MUK42_11993</name>
</gene>
<evidence type="ECO:0000256" key="1">
    <source>
        <dbReference type="SAM" id="MobiDB-lite"/>
    </source>
</evidence>
<protein>
    <submittedName>
        <fullName evidence="2">Uncharacterized protein</fullName>
    </submittedName>
</protein>
<reference evidence="2" key="1">
    <citation type="submission" date="2022-05" db="EMBL/GenBank/DDBJ databases">
        <title>The Musa troglodytarum L. genome provides insights into the mechanism of non-climacteric behaviour and enrichment of carotenoids.</title>
        <authorList>
            <person name="Wang J."/>
        </authorList>
    </citation>
    <scope>NUCLEOTIDE SEQUENCE</scope>
    <source>
        <tissue evidence="2">Leaf</tissue>
    </source>
</reference>
<dbReference type="Proteomes" id="UP001055439">
    <property type="component" value="Chromosome 8"/>
</dbReference>
<name>A0A9E7I3K4_9LILI</name>
<evidence type="ECO:0000313" key="3">
    <source>
        <dbReference type="Proteomes" id="UP001055439"/>
    </source>
</evidence>
<sequence>MTHLKPSHGWSQSCVTQALPSLVGDVVSCNLGNVVISAIKFSSTKDTNFSLIGQGIGPDEASFSFINSFGWKIIWQRAAMTRWLTIHGNLQPTPPVSAKEEAAKEATPTAKK</sequence>
<evidence type="ECO:0000313" key="2">
    <source>
        <dbReference type="EMBL" id="URE42032.1"/>
    </source>
</evidence>